<dbReference type="RefSeq" id="WP_216838009.1">
    <property type="nucleotide sequence ID" value="NZ_JAFNJS010000005.1"/>
</dbReference>
<dbReference type="EMBL" id="JBHRSB010000005">
    <property type="protein sequence ID" value="MFC3001947.1"/>
    <property type="molecule type" value="Genomic_DNA"/>
</dbReference>
<evidence type="ECO:0000259" key="1">
    <source>
        <dbReference type="Pfam" id="PF01755"/>
    </source>
</evidence>
<reference evidence="3" key="1">
    <citation type="journal article" date="2019" name="Int. J. Syst. Evol. Microbiol.">
        <title>The Global Catalogue of Microorganisms (GCM) 10K type strain sequencing project: providing services to taxonomists for standard genome sequencing and annotation.</title>
        <authorList>
            <consortium name="The Broad Institute Genomics Platform"/>
            <consortium name="The Broad Institute Genome Sequencing Center for Infectious Disease"/>
            <person name="Wu L."/>
            <person name="Ma J."/>
        </authorList>
    </citation>
    <scope>NUCLEOTIDE SEQUENCE [LARGE SCALE GENOMIC DNA]</scope>
    <source>
        <strain evidence="3">CGMCC 1.16855</strain>
    </source>
</reference>
<evidence type="ECO:0000313" key="3">
    <source>
        <dbReference type="Proteomes" id="UP001595420"/>
    </source>
</evidence>
<accession>A0ABV7BWH4</accession>
<evidence type="ECO:0000313" key="2">
    <source>
        <dbReference type="EMBL" id="MFC3001947.1"/>
    </source>
</evidence>
<dbReference type="Pfam" id="PF01755">
    <property type="entry name" value="Glyco_transf_25"/>
    <property type="match status" value="1"/>
</dbReference>
<proteinExistence type="predicted"/>
<feature type="domain" description="Glycosyl transferase family 25" evidence="1">
    <location>
        <begin position="1"/>
        <end position="174"/>
    </location>
</feature>
<organism evidence="2 3">
    <name type="scientific">Falsiroseomonas tokyonensis</name>
    <dbReference type="NCBI Taxonomy" id="430521"/>
    <lineage>
        <taxon>Bacteria</taxon>
        <taxon>Pseudomonadati</taxon>
        <taxon>Pseudomonadota</taxon>
        <taxon>Alphaproteobacteria</taxon>
        <taxon>Acetobacterales</taxon>
        <taxon>Roseomonadaceae</taxon>
        <taxon>Falsiroseomonas</taxon>
    </lineage>
</organism>
<keyword evidence="3" id="KW-1185">Reference proteome</keyword>
<gene>
    <name evidence="2" type="ORF">ACFOD3_18735</name>
</gene>
<name>A0ABV7BWH4_9PROT</name>
<dbReference type="Proteomes" id="UP001595420">
    <property type="component" value="Unassembled WGS sequence"/>
</dbReference>
<comment type="caution">
    <text evidence="2">The sequence shown here is derived from an EMBL/GenBank/DDBJ whole genome shotgun (WGS) entry which is preliminary data.</text>
</comment>
<sequence>MQKIIVINLDSDRARFERISDSLAEQGMTPHRLPALRGTSLPKLIRGFIPGAANAEHGTLGCFLSHVRSWETIVENGWDGAIILEDDARIARPLEDVGKVLSEAGADLVFLNDRMSVLRRADANSDEMNQVISIEDSILERGPSQSTGCGGDGYWLSRAGAESLLAIVAQHGVQGDVDWLILFAAVGKEGLARLKRNYFFFRKLTGISNYYDLAVPVLKGAVLKVAAILHPGGSSSRKEENALNKVVGE</sequence>
<protein>
    <submittedName>
        <fullName evidence="2">Glycosyltransferase family 25 protein</fullName>
    </submittedName>
</protein>
<dbReference type="InterPro" id="IPR002654">
    <property type="entry name" value="Glyco_trans_25"/>
</dbReference>
<dbReference type="CDD" id="cd06532">
    <property type="entry name" value="Glyco_transf_25"/>
    <property type="match status" value="1"/>
</dbReference>